<dbReference type="RefSeq" id="XP_056850114.1">
    <property type="nucleotide sequence ID" value="XM_056994134.1"/>
</dbReference>
<comment type="function">
    <text evidence="2">Functions as a two-component phosphorelay mediators between cytokinin sensor histidine kinases and response regulators (B-type ARRs). Plays an important role in propagating cytokinin signal transduction.</text>
</comment>
<comment type="domain">
    <text evidence="2">Histidine-containing phosphotransfer domain (HPt) contains an active histidine that mediates the phosphotransfer.</text>
</comment>
<dbReference type="GO" id="GO:0005634">
    <property type="term" value="C:nucleus"/>
    <property type="evidence" value="ECO:0007669"/>
    <property type="project" value="UniProtKB-SubCell"/>
</dbReference>
<evidence type="ECO:0000313" key="3">
    <source>
        <dbReference type="Proteomes" id="UP000504610"/>
    </source>
</evidence>
<dbReference type="KEGG" id="rsz:130499761"/>
<dbReference type="GO" id="GO:0009736">
    <property type="term" value="P:cytokinin-activated signaling pathway"/>
    <property type="evidence" value="ECO:0007669"/>
    <property type="project" value="UniProtKB-KW"/>
</dbReference>
<keyword evidence="3" id="KW-1185">Reference proteome</keyword>
<evidence type="ECO:0000256" key="2">
    <source>
        <dbReference type="RuleBase" id="RU369004"/>
    </source>
</evidence>
<dbReference type="PANTHER" id="PTHR28242:SF46">
    <property type="entry name" value="PSEUDO HISTIDINE-CONTAINING PHOSPHOTRANSFER PROTEIN 6"/>
    <property type="match status" value="1"/>
</dbReference>
<dbReference type="GO" id="GO:0009927">
    <property type="term" value="F:histidine phosphotransfer kinase activity"/>
    <property type="evidence" value="ECO:0007669"/>
    <property type="project" value="UniProtKB-UniRule"/>
</dbReference>
<dbReference type="OrthoDB" id="1673781at2759"/>
<evidence type="ECO:0000256" key="1">
    <source>
        <dbReference type="ARBA" id="ARBA00023012"/>
    </source>
</evidence>
<name>A0A9W3CF18_RAPSA</name>
<organism evidence="3 4">
    <name type="scientific">Raphanus sativus</name>
    <name type="common">Radish</name>
    <name type="synonym">Raphanus raphanistrum var. sativus</name>
    <dbReference type="NCBI Taxonomy" id="3726"/>
    <lineage>
        <taxon>Eukaryota</taxon>
        <taxon>Viridiplantae</taxon>
        <taxon>Streptophyta</taxon>
        <taxon>Embryophyta</taxon>
        <taxon>Tracheophyta</taxon>
        <taxon>Spermatophyta</taxon>
        <taxon>Magnoliopsida</taxon>
        <taxon>eudicotyledons</taxon>
        <taxon>Gunneridae</taxon>
        <taxon>Pentapetalae</taxon>
        <taxon>rosids</taxon>
        <taxon>malvids</taxon>
        <taxon>Brassicales</taxon>
        <taxon>Brassicaceae</taxon>
        <taxon>Brassiceae</taxon>
        <taxon>Raphanus</taxon>
    </lineage>
</organism>
<dbReference type="GO" id="GO:0043424">
    <property type="term" value="F:protein histidine kinase binding"/>
    <property type="evidence" value="ECO:0007669"/>
    <property type="project" value="UniProtKB-UniRule"/>
</dbReference>
<keyword evidence="2" id="KW-0932">Cytokinin signaling pathway</keyword>
<dbReference type="InterPro" id="IPR045871">
    <property type="entry name" value="AHP1-5/YPD1"/>
</dbReference>
<reference evidence="3" key="1">
    <citation type="journal article" date="2019" name="Database">
        <title>The radish genome database (RadishGD): an integrated information resource for radish genomics.</title>
        <authorList>
            <person name="Yu H.J."/>
            <person name="Baek S."/>
            <person name="Lee Y.J."/>
            <person name="Cho A."/>
            <person name="Mun J.H."/>
        </authorList>
    </citation>
    <scope>NUCLEOTIDE SEQUENCE [LARGE SCALE GENOMIC DNA]</scope>
    <source>
        <strain evidence="3">cv. WK10039</strain>
    </source>
</reference>
<gene>
    <name evidence="4" type="primary">LOC130499761</name>
</gene>
<dbReference type="Proteomes" id="UP000504610">
    <property type="component" value="Chromosome 9"/>
</dbReference>
<reference evidence="4" key="2">
    <citation type="submission" date="2025-08" db="UniProtKB">
        <authorList>
            <consortium name="RefSeq"/>
        </authorList>
    </citation>
    <scope>IDENTIFICATION</scope>
    <source>
        <tissue evidence="4">Leaf</tissue>
    </source>
</reference>
<keyword evidence="1 2" id="KW-0902">Two-component regulatory system</keyword>
<comment type="subcellular location">
    <subcellularLocation>
        <location evidence="2">Cytoplasm</location>
        <location evidence="2">Cytosol</location>
    </subcellularLocation>
    <subcellularLocation>
        <location evidence="2">Nucleus</location>
    </subcellularLocation>
</comment>
<dbReference type="GO" id="GO:0005829">
    <property type="term" value="C:cytosol"/>
    <property type="evidence" value="ECO:0007669"/>
    <property type="project" value="UniProtKB-SubCell"/>
</dbReference>
<evidence type="ECO:0000313" key="4">
    <source>
        <dbReference type="RefSeq" id="XP_056850114.1"/>
    </source>
</evidence>
<dbReference type="PANTHER" id="PTHR28242">
    <property type="entry name" value="PHOSPHORELAY INTERMEDIATE PROTEIN YPD1"/>
    <property type="match status" value="1"/>
</dbReference>
<dbReference type="AlphaFoldDB" id="A0A9W3CF18"/>
<dbReference type="InterPro" id="IPR036641">
    <property type="entry name" value="HPT_dom_sf"/>
</dbReference>
<dbReference type="GeneID" id="130499761"/>
<protein>
    <recommendedName>
        <fullName evidence="2">Histidine-containing phosphotransfer protein</fullName>
    </recommendedName>
</protein>
<accession>A0A9W3CF18</accession>
<sequence length="137" mass="16266">MYLFNGVLDEQLLQLQRLQDNTSPTFVMDRECLDYKKIGLHLNQLGRRSSIRDISSIVARRVRNGCVAFRFAFELNNRPGLEVVEHEYHYLKNMMHELFQLEQQRLLAAGVRYPLKILQIMFRLRQLMRKLTNSVVV</sequence>
<dbReference type="GO" id="GO:0000160">
    <property type="term" value="P:phosphorelay signal transduction system"/>
    <property type="evidence" value="ECO:0007669"/>
    <property type="project" value="UniProtKB-UniRule"/>
</dbReference>
<dbReference type="Gene3D" id="1.20.120.160">
    <property type="entry name" value="HPT domain"/>
    <property type="match status" value="1"/>
</dbReference>
<proteinExistence type="predicted"/>